<gene>
    <name evidence="1" type="ORF">BCV69DRAFT_283041</name>
</gene>
<dbReference type="STRING" id="1684307.A0A316U7L6"/>
<organism evidence="1 2">
    <name type="scientific">Pseudomicrostroma glucosiphilum</name>
    <dbReference type="NCBI Taxonomy" id="1684307"/>
    <lineage>
        <taxon>Eukaryota</taxon>
        <taxon>Fungi</taxon>
        <taxon>Dikarya</taxon>
        <taxon>Basidiomycota</taxon>
        <taxon>Ustilaginomycotina</taxon>
        <taxon>Exobasidiomycetes</taxon>
        <taxon>Microstromatales</taxon>
        <taxon>Microstromatales incertae sedis</taxon>
        <taxon>Pseudomicrostroma</taxon>
    </lineage>
</organism>
<name>A0A316U7L6_9BASI</name>
<dbReference type="GeneID" id="37014298"/>
<evidence type="ECO:0000313" key="1">
    <source>
        <dbReference type="EMBL" id="PWN20828.1"/>
    </source>
</evidence>
<dbReference type="Proteomes" id="UP000245942">
    <property type="component" value="Unassembled WGS sequence"/>
</dbReference>
<sequence>MFPSSSKVKLNAAGMSPESSMLLPEREVANEEERVLLACLVEIYSPTSSTPSEQTLRCFAPDVLYSSPRGEVLVGHSGLNKLQSSFHGSAAGRSITHRLLSTPETLPAGSLLVDQIVGGHAEGEVLAVGAVRSLIVLKRRAGDGLVCSMSEEEGHRRATAPLAVRAASASNFHSPTDNMLSPCTSKLNLAKKKHHTKAKPISLFGPQNGAAGAAAAAGGRMQVRSLGGAGERMSSMEM</sequence>
<dbReference type="EMBL" id="KZ819327">
    <property type="protein sequence ID" value="PWN20828.1"/>
    <property type="molecule type" value="Genomic_DNA"/>
</dbReference>
<reference evidence="1 2" key="1">
    <citation type="journal article" date="2018" name="Mol. Biol. Evol.">
        <title>Broad Genomic Sampling Reveals a Smut Pathogenic Ancestry of the Fungal Clade Ustilaginomycotina.</title>
        <authorList>
            <person name="Kijpornyongpan T."/>
            <person name="Mondo S.J."/>
            <person name="Barry K."/>
            <person name="Sandor L."/>
            <person name="Lee J."/>
            <person name="Lipzen A."/>
            <person name="Pangilinan J."/>
            <person name="LaButti K."/>
            <person name="Hainaut M."/>
            <person name="Henrissat B."/>
            <person name="Grigoriev I.V."/>
            <person name="Spatafora J.W."/>
            <person name="Aime M.C."/>
        </authorList>
    </citation>
    <scope>NUCLEOTIDE SEQUENCE [LARGE SCALE GENOMIC DNA]</scope>
    <source>
        <strain evidence="1 2">MCA 4718</strain>
    </source>
</reference>
<proteinExistence type="predicted"/>
<dbReference type="AlphaFoldDB" id="A0A316U7L6"/>
<accession>A0A316U7L6</accession>
<protein>
    <submittedName>
        <fullName evidence="1">Uncharacterized protein</fullName>
    </submittedName>
</protein>
<keyword evidence="2" id="KW-1185">Reference proteome</keyword>
<dbReference type="RefSeq" id="XP_025347988.1">
    <property type="nucleotide sequence ID" value="XM_025492564.1"/>
</dbReference>
<evidence type="ECO:0000313" key="2">
    <source>
        <dbReference type="Proteomes" id="UP000245942"/>
    </source>
</evidence>
<dbReference type="OrthoDB" id="2400485at2759"/>
<dbReference type="InterPro" id="IPR007727">
    <property type="entry name" value="Spo12"/>
</dbReference>
<dbReference type="Pfam" id="PF05032">
    <property type="entry name" value="Spo12"/>
    <property type="match status" value="1"/>
</dbReference>